<dbReference type="RefSeq" id="WP_219566816.1">
    <property type="nucleotide sequence ID" value="NZ_CP120988.1"/>
</dbReference>
<organism evidence="2 3">
    <name type="scientific">Streptomyces poriferorum</name>
    <dbReference type="NCBI Taxonomy" id="2798799"/>
    <lineage>
        <taxon>Bacteria</taxon>
        <taxon>Bacillati</taxon>
        <taxon>Actinomycetota</taxon>
        <taxon>Actinomycetes</taxon>
        <taxon>Kitasatosporales</taxon>
        <taxon>Streptomycetaceae</taxon>
        <taxon>Streptomyces</taxon>
    </lineage>
</organism>
<sequence>MMNILLRAASAVALTALPLVPAGPAHAAEGSSRAQAGPCASVPAPLGYVCVPAPKQCFTTPCPQYDLVALSPEPWPDVRA</sequence>
<evidence type="ECO:0000313" key="2">
    <source>
        <dbReference type="EMBL" id="WLQ61268.1"/>
    </source>
</evidence>
<keyword evidence="1" id="KW-0732">Signal</keyword>
<reference evidence="2 3" key="1">
    <citation type="submission" date="2023-03" db="EMBL/GenBank/DDBJ databases">
        <title>Isolation and description of six Streptomyces strains from soil environments, able to metabolize different microbial glucans.</title>
        <authorList>
            <person name="Widen T."/>
            <person name="Larsbrink J."/>
        </authorList>
    </citation>
    <scope>NUCLEOTIDE SEQUENCE [LARGE SCALE GENOMIC DNA]</scope>
    <source>
        <strain evidence="2 3">Alt2</strain>
    </source>
</reference>
<dbReference type="EMBL" id="CP120988">
    <property type="protein sequence ID" value="WLQ61268.1"/>
    <property type="molecule type" value="Genomic_DNA"/>
</dbReference>
<feature type="chain" id="PRO_5046762803" evidence="1">
    <location>
        <begin position="28"/>
        <end position="80"/>
    </location>
</feature>
<keyword evidence="3" id="KW-1185">Reference proteome</keyword>
<dbReference type="Proteomes" id="UP001235744">
    <property type="component" value="Chromosome"/>
</dbReference>
<evidence type="ECO:0000313" key="3">
    <source>
        <dbReference type="Proteomes" id="UP001235744"/>
    </source>
</evidence>
<gene>
    <name evidence="2" type="ORF">P8A19_40160</name>
</gene>
<feature type="signal peptide" evidence="1">
    <location>
        <begin position="1"/>
        <end position="27"/>
    </location>
</feature>
<evidence type="ECO:0000256" key="1">
    <source>
        <dbReference type="SAM" id="SignalP"/>
    </source>
</evidence>
<accession>A0ABY9J0P8</accession>
<protein>
    <submittedName>
        <fullName evidence="2">Uncharacterized protein</fullName>
    </submittedName>
</protein>
<proteinExistence type="predicted"/>
<name>A0ABY9J0P8_9ACTN</name>